<proteinExistence type="predicted"/>
<keyword evidence="2" id="KW-1185">Reference proteome</keyword>
<reference evidence="1 2" key="1">
    <citation type="submission" date="2018-09" db="EMBL/GenBank/DDBJ databases">
        <title>A high-quality reference genome of wild soybean provides a powerful tool to mine soybean genomes.</title>
        <authorList>
            <person name="Xie M."/>
            <person name="Chung C.Y.L."/>
            <person name="Li M.-W."/>
            <person name="Wong F.-L."/>
            <person name="Chan T.-F."/>
            <person name="Lam H.-M."/>
        </authorList>
    </citation>
    <scope>NUCLEOTIDE SEQUENCE [LARGE SCALE GENOMIC DNA]</scope>
    <source>
        <strain evidence="2">cv. W05</strain>
        <tissue evidence="1">Hypocotyl of etiolated seedlings</tissue>
    </source>
</reference>
<dbReference type="AlphaFoldDB" id="A0A445HDW0"/>
<accession>A0A445HDW0</accession>
<protein>
    <submittedName>
        <fullName evidence="1">Uncharacterized protein</fullName>
    </submittedName>
</protein>
<sequence>MLLEGRGLVVPQDGDELAEYACSMEGDLVIFEQQPLFLSSLLRADVMGVQTPRLISVYFSLWALGPRRLISVYFHIFFHIILENKIL</sequence>
<dbReference type="Proteomes" id="UP000289340">
    <property type="component" value="Chromosome 13"/>
</dbReference>
<organism evidence="1 2">
    <name type="scientific">Glycine soja</name>
    <name type="common">Wild soybean</name>
    <dbReference type="NCBI Taxonomy" id="3848"/>
    <lineage>
        <taxon>Eukaryota</taxon>
        <taxon>Viridiplantae</taxon>
        <taxon>Streptophyta</taxon>
        <taxon>Embryophyta</taxon>
        <taxon>Tracheophyta</taxon>
        <taxon>Spermatophyta</taxon>
        <taxon>Magnoliopsida</taxon>
        <taxon>eudicotyledons</taxon>
        <taxon>Gunneridae</taxon>
        <taxon>Pentapetalae</taxon>
        <taxon>rosids</taxon>
        <taxon>fabids</taxon>
        <taxon>Fabales</taxon>
        <taxon>Fabaceae</taxon>
        <taxon>Papilionoideae</taxon>
        <taxon>50 kb inversion clade</taxon>
        <taxon>NPAAA clade</taxon>
        <taxon>indigoferoid/millettioid clade</taxon>
        <taxon>Phaseoleae</taxon>
        <taxon>Glycine</taxon>
        <taxon>Glycine subgen. Soja</taxon>
    </lineage>
</organism>
<comment type="caution">
    <text evidence="1">The sequence shown here is derived from an EMBL/GenBank/DDBJ whole genome shotgun (WGS) entry which is preliminary data.</text>
</comment>
<dbReference type="EMBL" id="QZWG01000013">
    <property type="protein sequence ID" value="RZB71848.1"/>
    <property type="molecule type" value="Genomic_DNA"/>
</dbReference>
<gene>
    <name evidence="1" type="ORF">D0Y65_036312</name>
</gene>
<evidence type="ECO:0000313" key="2">
    <source>
        <dbReference type="Proteomes" id="UP000289340"/>
    </source>
</evidence>
<name>A0A445HDW0_GLYSO</name>
<evidence type="ECO:0000313" key="1">
    <source>
        <dbReference type="EMBL" id="RZB71848.1"/>
    </source>
</evidence>